<name>A0A7S2Z9S0_9RHOD</name>
<dbReference type="Gene3D" id="2.130.10.10">
    <property type="entry name" value="YVTN repeat-like/Quinoprotein amine dehydrogenase"/>
    <property type="match status" value="2"/>
</dbReference>
<dbReference type="GO" id="GO:0005730">
    <property type="term" value="C:nucleolus"/>
    <property type="evidence" value="ECO:0007669"/>
    <property type="project" value="InterPro"/>
</dbReference>
<proteinExistence type="predicted"/>
<dbReference type="PANTHER" id="PTHR16038">
    <property type="entry name" value="NOP SEVEN ASSOCIATED PROTEIN 1"/>
    <property type="match status" value="1"/>
</dbReference>
<dbReference type="GO" id="GO:0030687">
    <property type="term" value="C:preribosome, large subunit precursor"/>
    <property type="evidence" value="ECO:0007669"/>
    <property type="project" value="TreeGrafter"/>
</dbReference>
<gene>
    <name evidence="2" type="ORF">RMAR00112_LOCUS1286</name>
    <name evidence="3" type="ORF">RMAR00112_LOCUS1291</name>
</gene>
<evidence type="ECO:0000313" key="2">
    <source>
        <dbReference type="EMBL" id="CAE0033346.1"/>
    </source>
</evidence>
<organism evidence="2">
    <name type="scientific">Rhodosorus marinus</name>
    <dbReference type="NCBI Taxonomy" id="101924"/>
    <lineage>
        <taxon>Eukaryota</taxon>
        <taxon>Rhodophyta</taxon>
        <taxon>Stylonematophyceae</taxon>
        <taxon>Stylonematales</taxon>
        <taxon>Stylonemataceae</taxon>
        <taxon>Rhodosorus</taxon>
    </lineage>
</organism>
<evidence type="ECO:0000313" key="3">
    <source>
        <dbReference type="EMBL" id="CAE0033351.1"/>
    </source>
</evidence>
<dbReference type="AlphaFoldDB" id="A0A7S2Z9S0"/>
<sequence>MNLDGRVAVTGDDLGQIKVIDVGNCKVVFQASISSRDDQRKVAITHLCSRGASDNFVICTSDGAVHQLLNFRDVATVPGNLKGGTVGIGELDERRALFCSPAGEVFFLQDEKLIPSSMKVGNNVQCMQTSRHERILSVAGKEHELELWDLQHEKSTFRAKNVASDELGLRVPVDNRCIAFASEKDTRIVAVGTGLGRLRLYDTRCGQRRPVQDLDTSLNRRNGIPSACTAIDVWNRGESGTVVVATGDGDLRAFDLRSKQVQGVFRGHSGSIKTIRSHQSDPLLASGGFSRFLLIHDVISRAQLAKVYMINRVMGVVWAPETAAKHLVSKRSTEVNLSRESSLTHSDSKKRRSESSS</sequence>
<feature type="compositionally biased region" description="Basic residues" evidence="1">
    <location>
        <begin position="348"/>
        <end position="357"/>
    </location>
</feature>
<dbReference type="EMBL" id="HBHW01001572">
    <property type="protein sequence ID" value="CAE0033351.1"/>
    <property type="molecule type" value="Transcribed_RNA"/>
</dbReference>
<evidence type="ECO:0008006" key="4">
    <source>
        <dbReference type="Google" id="ProtNLM"/>
    </source>
</evidence>
<dbReference type="EMBL" id="HBHW01001567">
    <property type="protein sequence ID" value="CAE0033346.1"/>
    <property type="molecule type" value="Transcribed_RNA"/>
</dbReference>
<dbReference type="PANTHER" id="PTHR16038:SF4">
    <property type="entry name" value="WD REPEAT-CONTAINING PROTEIN 74"/>
    <property type="match status" value="1"/>
</dbReference>
<evidence type="ECO:0000256" key="1">
    <source>
        <dbReference type="SAM" id="MobiDB-lite"/>
    </source>
</evidence>
<dbReference type="InterPro" id="IPR036322">
    <property type="entry name" value="WD40_repeat_dom_sf"/>
</dbReference>
<dbReference type="InterPro" id="IPR015943">
    <property type="entry name" value="WD40/YVTN_repeat-like_dom_sf"/>
</dbReference>
<dbReference type="SUPFAM" id="SSF50978">
    <property type="entry name" value="WD40 repeat-like"/>
    <property type="match status" value="1"/>
</dbReference>
<reference evidence="2" key="1">
    <citation type="submission" date="2021-01" db="EMBL/GenBank/DDBJ databases">
        <authorList>
            <person name="Corre E."/>
            <person name="Pelletier E."/>
            <person name="Niang G."/>
            <person name="Scheremetjew M."/>
            <person name="Finn R."/>
            <person name="Kale V."/>
            <person name="Holt S."/>
            <person name="Cochrane G."/>
            <person name="Meng A."/>
            <person name="Brown T."/>
            <person name="Cohen L."/>
        </authorList>
    </citation>
    <scope>NUCLEOTIDE SEQUENCE</scope>
    <source>
        <strain evidence="2">CCMP 769</strain>
    </source>
</reference>
<dbReference type="GO" id="GO:0042273">
    <property type="term" value="P:ribosomal large subunit biogenesis"/>
    <property type="evidence" value="ECO:0007669"/>
    <property type="project" value="InterPro"/>
</dbReference>
<dbReference type="SMART" id="SM00320">
    <property type="entry name" value="WD40"/>
    <property type="match status" value="3"/>
</dbReference>
<dbReference type="InterPro" id="IPR037379">
    <property type="entry name" value="WDR74/Nsa1"/>
</dbReference>
<protein>
    <recommendedName>
        <fullName evidence="4">Anaphase-promoting complex subunit 4 WD40 domain-containing protein</fullName>
    </recommendedName>
</protein>
<feature type="compositionally biased region" description="Polar residues" evidence="1">
    <location>
        <begin position="334"/>
        <end position="345"/>
    </location>
</feature>
<feature type="region of interest" description="Disordered" evidence="1">
    <location>
        <begin position="333"/>
        <end position="357"/>
    </location>
</feature>
<accession>A0A7S2Z9S0</accession>
<dbReference type="InterPro" id="IPR001680">
    <property type="entry name" value="WD40_rpt"/>
</dbReference>